<dbReference type="AlphaFoldDB" id="G9WRU1"/>
<dbReference type="RefSeq" id="WP_009537498.1">
    <property type="nucleotide sequence ID" value="NZ_JH414506.1"/>
</dbReference>
<dbReference type="Proteomes" id="UP000003527">
    <property type="component" value="Unassembled WGS sequence"/>
</dbReference>
<dbReference type="EMBL" id="AFZD01000004">
    <property type="protein sequence ID" value="EHL14031.1"/>
    <property type="molecule type" value="Genomic_DNA"/>
</dbReference>
<feature type="domain" description="RNA polymerase alpha subunit C-terminal" evidence="2">
    <location>
        <begin position="6"/>
        <end position="63"/>
    </location>
</feature>
<reference evidence="3 4" key="1">
    <citation type="submission" date="2011-08" db="EMBL/GenBank/DDBJ databases">
        <title>The Genome Sequence of Oribacterium sp. ACB7.</title>
        <authorList>
            <consortium name="The Broad Institute Genome Sequencing Platform"/>
            <person name="Earl A."/>
            <person name="Ward D."/>
            <person name="Feldgarden M."/>
            <person name="Gevers D."/>
            <person name="Sizova M."/>
            <person name="Hazen A."/>
            <person name="Epstein S."/>
            <person name="Young S.K."/>
            <person name="Zeng Q."/>
            <person name="Gargeya S."/>
            <person name="Fitzgerald M."/>
            <person name="Haas B."/>
            <person name="Abouelleil A."/>
            <person name="Alvarado L."/>
            <person name="Arachchi H.M."/>
            <person name="Berlin A."/>
            <person name="Brown A."/>
            <person name="Chapman S.B."/>
            <person name="Chen Z."/>
            <person name="Dunbar C."/>
            <person name="Freedman E."/>
            <person name="Gearin G."/>
            <person name="Gellesch M."/>
            <person name="Goldberg J."/>
            <person name="Griggs A."/>
            <person name="Gujja S."/>
            <person name="Heiman D."/>
            <person name="Howarth C."/>
            <person name="Larson L."/>
            <person name="Lui A."/>
            <person name="MacDonald P.J.P."/>
            <person name="Montmayeur A."/>
            <person name="Murphy C."/>
            <person name="Neiman D."/>
            <person name="Pearson M."/>
            <person name="Priest M."/>
            <person name="Roberts A."/>
            <person name="Saif S."/>
            <person name="Shea T."/>
            <person name="Shenoy N."/>
            <person name="Sisk P."/>
            <person name="Stolte C."/>
            <person name="Sykes S."/>
            <person name="Wortman J."/>
            <person name="Nusbaum C."/>
            <person name="Birren B."/>
        </authorList>
    </citation>
    <scope>NUCLEOTIDE SEQUENCE [LARGE SCALE GENOMIC DNA]</scope>
    <source>
        <strain evidence="3 4">ACB7</strain>
    </source>
</reference>
<dbReference type="GO" id="GO:0006351">
    <property type="term" value="P:DNA-templated transcription"/>
    <property type="evidence" value="ECO:0007669"/>
    <property type="project" value="InterPro"/>
</dbReference>
<evidence type="ECO:0000313" key="3">
    <source>
        <dbReference type="EMBL" id="EHL14031.1"/>
    </source>
</evidence>
<dbReference type="Pfam" id="PF03118">
    <property type="entry name" value="RNA_pol_A_CTD"/>
    <property type="match status" value="1"/>
</dbReference>
<feature type="compositionally biased region" description="Polar residues" evidence="1">
    <location>
        <begin position="70"/>
        <end position="82"/>
    </location>
</feature>
<organism evidence="3 4">
    <name type="scientific">Oribacterium asaccharolyticum ACB7</name>
    <dbReference type="NCBI Taxonomy" id="796944"/>
    <lineage>
        <taxon>Bacteria</taxon>
        <taxon>Bacillati</taxon>
        <taxon>Bacillota</taxon>
        <taxon>Clostridia</taxon>
        <taxon>Lachnospirales</taxon>
        <taxon>Lachnospiraceae</taxon>
        <taxon>Oribacterium</taxon>
    </lineage>
</organism>
<gene>
    <name evidence="3" type="ORF">HMPREF9624_01807</name>
</gene>
<evidence type="ECO:0000259" key="2">
    <source>
        <dbReference type="Pfam" id="PF03118"/>
    </source>
</evidence>
<dbReference type="GO" id="GO:0003899">
    <property type="term" value="F:DNA-directed RNA polymerase activity"/>
    <property type="evidence" value="ECO:0007669"/>
    <property type="project" value="InterPro"/>
</dbReference>
<evidence type="ECO:0000313" key="4">
    <source>
        <dbReference type="Proteomes" id="UP000003527"/>
    </source>
</evidence>
<protein>
    <recommendedName>
        <fullName evidence="2">RNA polymerase alpha subunit C-terminal domain-containing protein</fullName>
    </recommendedName>
</protein>
<dbReference type="InterPro" id="IPR011260">
    <property type="entry name" value="RNAP_asu_C"/>
</dbReference>
<keyword evidence="4" id="KW-1185">Reference proteome</keyword>
<feature type="region of interest" description="Disordered" evidence="1">
    <location>
        <begin position="63"/>
        <end position="82"/>
    </location>
</feature>
<proteinExistence type="predicted"/>
<comment type="caution">
    <text evidence="3">The sequence shown here is derived from an EMBL/GenBank/DDBJ whole genome shotgun (WGS) entry which is preliminary data.</text>
</comment>
<dbReference type="Gene3D" id="1.10.150.20">
    <property type="entry name" value="5' to 3' exonuclease, C-terminal subdomain"/>
    <property type="match status" value="1"/>
</dbReference>
<evidence type="ECO:0000256" key="1">
    <source>
        <dbReference type="SAM" id="MobiDB-lite"/>
    </source>
</evidence>
<dbReference type="HOGENOM" id="CLU_2554974_0_0_9"/>
<name>G9WRU1_9FIRM</name>
<accession>G9WRU1</accession>
<dbReference type="SUPFAM" id="SSF47789">
    <property type="entry name" value="C-terminal domain of RNA polymerase alpha subunit"/>
    <property type="match status" value="1"/>
</dbReference>
<dbReference type="GO" id="GO:0003677">
    <property type="term" value="F:DNA binding"/>
    <property type="evidence" value="ECO:0007669"/>
    <property type="project" value="InterPro"/>
</dbReference>
<sequence length="82" mass="9491">MEKNLETFTPIEELHLMVRSYECLKRAGVDSVEKLKMLSEEDLANVRNLGRRNIVDIQRKLAEREEKNANEGNSVQNADEKC</sequence>
<dbReference type="PATRIC" id="fig|796944.3.peg.324"/>